<organism evidence="1 2">
    <name type="scientific">Mucilaginibacter robiniae</name>
    <dbReference type="NCBI Taxonomy" id="2728022"/>
    <lineage>
        <taxon>Bacteria</taxon>
        <taxon>Pseudomonadati</taxon>
        <taxon>Bacteroidota</taxon>
        <taxon>Sphingobacteriia</taxon>
        <taxon>Sphingobacteriales</taxon>
        <taxon>Sphingobacteriaceae</taxon>
        <taxon>Mucilaginibacter</taxon>
    </lineage>
</organism>
<dbReference type="RefSeq" id="WP_169610084.1">
    <property type="nucleotide sequence ID" value="NZ_CP051682.1"/>
</dbReference>
<gene>
    <name evidence="1" type="ORF">HH214_18330</name>
</gene>
<protein>
    <submittedName>
        <fullName evidence="1">Uncharacterized protein</fullName>
    </submittedName>
</protein>
<dbReference type="KEGG" id="mrob:HH214_18330"/>
<reference evidence="1 2" key="1">
    <citation type="submission" date="2020-04" db="EMBL/GenBank/DDBJ databases">
        <title>Genome sequencing of novel species.</title>
        <authorList>
            <person name="Heo J."/>
            <person name="Kim S.-J."/>
            <person name="Kim J.-S."/>
            <person name="Hong S.-B."/>
            <person name="Kwon S.-W."/>
        </authorList>
    </citation>
    <scope>NUCLEOTIDE SEQUENCE [LARGE SCALE GENOMIC DNA]</scope>
    <source>
        <strain evidence="1 2">F39-2</strain>
    </source>
</reference>
<name>A0A7L5E5U9_9SPHI</name>
<sequence>MIIDWNKLQPYKTTKSKSFEQLCYQIASRLYSDKGTFTPVDDSGGGDGVEFYLTMPDGSEWGWQAKYYEGSARLSVSGRKAAIISSLERAVNKHPKMEMWFLCVTTDLTPDEETWVTTDLKNRIPAGHPAKIEVWNESFLHEKINQPAFNGLKQSFFNELELSSDWFAKAYEKSFSIVKNKFDDLLYVPNGEFEYYYVNPILCNDKFVEQRIAYYPRKLEELLGDAKEKLESLHYTTDLWRPLLREYIDRYTKFNLAAESLLPVLKARLENITPNNFEKLVGDEYENEIAYFESIKNGLEEFRRNWQQNNAPELTEDLKKSNLEQSKKIWPVESVYKEFIEELKYYVSHSRMPVEWRSAHYLGNGGDGKTNFAVALVKEYLSTKIPAIYIPAIEFTGANPLTDQILTTLDIKSGYTFGDFLDCLNELGKIHNKRIPVVIDGLNEAINAQGFLNDRLPLDLPQIEVDFLHRKNLVLLTTCRTSYKEAIWGEVTHNDKRFHSLYGFTNQEDKKKLVRNYFSQYKIQADLSFLSLERFTKPLYLKLFCESINSERKEVKQVTLGFDSIYSIFENFVGLCDDNIFKRIKKAGKLAPTTANKKLASKVLAEIAGRLWRQHQRAFLLDDLMTLADGQTKPDYKDSVTKALLDEELLFIRNWHNGEEHIFLTYDLMAGYFIAKHLVDTVSDFTTFFKDEQMESLIGDDYDKLHPNHEDITDGLCSLLPIKKGIFVHDLITKPGKDHTQSQVEKMLFERSIAATILLSPEYITSEQVGYFTALSLHSKNLIRLISLSEDVLFVSNHPFNFKFWSVKLAGLPMNERDIIWSEYLRSLREGFLDDLITEFEALQTSASLTQEQNEKIYLVADYLKWTFTSTNKDLKGKAGDALYQFAIKFPVVFLTEFYNSAKINDPSVFEWMMVILYNTCIYLVKNNKENHKYGLLKLSAFLQKEVLNPGGAYATNHLVTRNYAYSILKLLTRKYPEAAIDIEEVRKKFKNIGIIAWEEAEDLNKGEYRDGNALIDYYFNKEKMPYISRGRGNEYNRTPEFLAVQAKLRWRAYQLGYKFELFGEPDIQIAKYKHWGESFASTERYADKYIEIAFLEYCGYLDGLDDLESYDDIGYLRTFKLKHDPSETGDVDEPVPLPRFVEKDFIDANISLSKWCADHSAPEVSEYLERTAFQEKTGNWVLLHGLVHQHKKHKERQFYFKVDTVFVKNKDLIEARLAFSDKTELGRANNSIPYTNNIHESEIPDADSIPYNEFTEWNYSLESEIIDREYTRIVLIENGKRLKEKESDQLWDMIIKQLHFLTHPRTNLSGFSMPMIRFKAPGADGDESLEDAFRRMNIELKEEKFTKQEPREIDKTIDVFIPVRYHKDKVYLCKNMIDELELSSPYGITDLNDRNGELASFNYTYEVEYVDQETFTYLRKDLLDKYLLDNELTLFQIIWGERDYYPIDGNWNTDRKRAQTRKWAPFYRAVEYKI</sequence>
<keyword evidence="2" id="KW-1185">Reference proteome</keyword>
<dbReference type="EMBL" id="CP051682">
    <property type="protein sequence ID" value="QJD97689.1"/>
    <property type="molecule type" value="Genomic_DNA"/>
</dbReference>
<accession>A0A7L5E5U9</accession>
<evidence type="ECO:0000313" key="1">
    <source>
        <dbReference type="EMBL" id="QJD97689.1"/>
    </source>
</evidence>
<dbReference type="Proteomes" id="UP000503278">
    <property type="component" value="Chromosome"/>
</dbReference>
<proteinExistence type="predicted"/>
<evidence type="ECO:0000313" key="2">
    <source>
        <dbReference type="Proteomes" id="UP000503278"/>
    </source>
</evidence>